<dbReference type="RefSeq" id="WP_183276831.1">
    <property type="nucleotide sequence ID" value="NZ_BLZR01000001.1"/>
</dbReference>
<gene>
    <name evidence="2" type="ORF">bsdtw1_01391</name>
</gene>
<keyword evidence="1" id="KW-0472">Membrane</keyword>
<sequence>MEFLYDFLYCIVSAIISSIVFYIIFSALDESILQAFKPIKKIVNKIKKRAFIKSISFLITIFLAVSIKDFFNLGDVGFGIIIGFFISLTDMIFSTGLAAPKKDKEFKIRKIKK</sequence>
<dbReference type="AlphaFoldDB" id="A0A6V8SDL5"/>
<evidence type="ECO:0000313" key="3">
    <source>
        <dbReference type="Proteomes" id="UP000580568"/>
    </source>
</evidence>
<feature type="transmembrane region" description="Helical" evidence="1">
    <location>
        <begin position="77"/>
        <end position="99"/>
    </location>
</feature>
<proteinExistence type="predicted"/>
<keyword evidence="1" id="KW-0812">Transmembrane</keyword>
<name>A0A6V8SDL5_9CLOT</name>
<feature type="transmembrane region" description="Helical" evidence="1">
    <location>
        <begin position="50"/>
        <end position="71"/>
    </location>
</feature>
<feature type="transmembrane region" description="Helical" evidence="1">
    <location>
        <begin position="6"/>
        <end position="29"/>
    </location>
</feature>
<evidence type="ECO:0000256" key="1">
    <source>
        <dbReference type="SAM" id="Phobius"/>
    </source>
</evidence>
<accession>A0A6V8SDL5</accession>
<dbReference type="Proteomes" id="UP000580568">
    <property type="component" value="Unassembled WGS sequence"/>
</dbReference>
<organism evidence="2 3">
    <name type="scientific">Clostridium fungisolvens</name>
    <dbReference type="NCBI Taxonomy" id="1604897"/>
    <lineage>
        <taxon>Bacteria</taxon>
        <taxon>Bacillati</taxon>
        <taxon>Bacillota</taxon>
        <taxon>Clostridia</taxon>
        <taxon>Eubacteriales</taxon>
        <taxon>Clostridiaceae</taxon>
        <taxon>Clostridium</taxon>
    </lineage>
</organism>
<protein>
    <submittedName>
        <fullName evidence="2">Uncharacterized protein</fullName>
    </submittedName>
</protein>
<keyword evidence="1" id="KW-1133">Transmembrane helix</keyword>
<dbReference type="EMBL" id="BLZR01000001">
    <property type="protein sequence ID" value="GFP75317.1"/>
    <property type="molecule type" value="Genomic_DNA"/>
</dbReference>
<comment type="caution">
    <text evidence="2">The sequence shown here is derived from an EMBL/GenBank/DDBJ whole genome shotgun (WGS) entry which is preliminary data.</text>
</comment>
<reference evidence="2 3" key="1">
    <citation type="submission" date="2020-07" db="EMBL/GenBank/DDBJ databases">
        <title>A new beta-1,3-glucan-decomposing anaerobic bacterium isolated from anoxic soil subjected to biological soil disinfestation.</title>
        <authorList>
            <person name="Ueki A."/>
            <person name="Tonouchi A."/>
        </authorList>
    </citation>
    <scope>NUCLEOTIDE SEQUENCE [LARGE SCALE GENOMIC DNA]</scope>
    <source>
        <strain evidence="2 3">TW1</strain>
    </source>
</reference>
<keyword evidence="3" id="KW-1185">Reference proteome</keyword>
<evidence type="ECO:0000313" key="2">
    <source>
        <dbReference type="EMBL" id="GFP75317.1"/>
    </source>
</evidence>